<name>A0AAT9LCW9_9FIRM</name>
<reference evidence="1" key="2">
    <citation type="journal article" date="2023" name="Biology">
        <title>Prokaryotic Life Associated with Coal-Fire Gas Vents Revealed by Metagenomics.</title>
        <authorList>
            <person name="Kadnikov V.V."/>
            <person name="Mardanov A.V."/>
            <person name="Beletsky A.V."/>
            <person name="Karnachuk O.V."/>
            <person name="Ravin N.V."/>
        </authorList>
    </citation>
    <scope>NUCLEOTIDE SEQUENCE</scope>
    <source>
        <strain evidence="1">Bu02</strain>
    </source>
</reference>
<organism evidence="1">
    <name type="scientific">Candidatus Fermentithermobacillus carboniphilus</name>
    <dbReference type="NCBI Taxonomy" id="3085328"/>
    <lineage>
        <taxon>Bacteria</taxon>
        <taxon>Bacillati</taxon>
        <taxon>Bacillota</taxon>
        <taxon>Candidatus Fermentithermobacillia</taxon>
        <taxon>Candidatus Fermentithermobacillales</taxon>
        <taxon>Candidatus Fermentithermobacillaceae</taxon>
        <taxon>Candidatus Fermentithermobacillus</taxon>
    </lineage>
</organism>
<protein>
    <submittedName>
        <fullName evidence="1">Thioredoxin family protein</fullName>
    </submittedName>
</protein>
<dbReference type="KEGG" id="fcz:IMF26_10795"/>
<dbReference type="Pfam" id="PF14595">
    <property type="entry name" value="Thioredoxin_9"/>
    <property type="match status" value="1"/>
</dbReference>
<dbReference type="SUPFAM" id="SSF52833">
    <property type="entry name" value="Thioredoxin-like"/>
    <property type="match status" value="1"/>
</dbReference>
<gene>
    <name evidence="1" type="ORF">IMF26_10795</name>
</gene>
<dbReference type="Gene3D" id="3.40.30.10">
    <property type="entry name" value="Glutaredoxin"/>
    <property type="match status" value="1"/>
</dbReference>
<dbReference type="EMBL" id="CP062796">
    <property type="protein sequence ID" value="QUL98477.1"/>
    <property type="molecule type" value="Genomic_DNA"/>
</dbReference>
<dbReference type="InterPro" id="IPR036249">
    <property type="entry name" value="Thioredoxin-like_sf"/>
</dbReference>
<reference evidence="1" key="1">
    <citation type="submission" date="2020-10" db="EMBL/GenBank/DDBJ databases">
        <authorList>
            <person name="Kadnikov V."/>
            <person name="Beletsky A.V."/>
            <person name="Mardanov A.V."/>
            <person name="Karnachuk O.V."/>
            <person name="Ravin N.V."/>
        </authorList>
    </citation>
    <scope>NUCLEOTIDE SEQUENCE</scope>
    <source>
        <strain evidence="1">Bu02</strain>
    </source>
</reference>
<dbReference type="AlphaFoldDB" id="A0AAT9LCW9"/>
<sequence>MEKDWLQRGLSFFEYLDRADMNVPTMKENYAETAVSPEDHKFFEGLCRLLPEGAIKILAISEPWCGDCVENLPVVAKLAALYPVFRLYVFSRDDNLDIMDMYLTDGKRTIPVFVFFDEGGEEIGRFVERPEGAHRFLREEMKTVEGLPEDERKRRVYEIRQRLRKMYKEGLRDETIREIRKILERRYGYKDS</sequence>
<proteinExistence type="predicted"/>
<evidence type="ECO:0000313" key="1">
    <source>
        <dbReference type="EMBL" id="QUL98477.1"/>
    </source>
</evidence>
<dbReference type="CDD" id="cd02947">
    <property type="entry name" value="TRX_family"/>
    <property type="match status" value="1"/>
</dbReference>
<accession>A0AAT9LCW9</accession>